<evidence type="ECO:0000313" key="2">
    <source>
        <dbReference type="Proteomes" id="UP000030466"/>
    </source>
</evidence>
<dbReference type="Proteomes" id="UP000030466">
    <property type="component" value="Unassembled WGS sequence"/>
</dbReference>
<dbReference type="EMBL" id="JSUH01000006">
    <property type="protein sequence ID" value="KHD97677.1"/>
    <property type="molecule type" value="Genomic_DNA"/>
</dbReference>
<comment type="caution">
    <text evidence="1">The sequence shown here is derived from an EMBL/GenBank/DDBJ whole genome shotgun (WGS) entry which is preliminary data.</text>
</comment>
<dbReference type="AlphaFoldDB" id="A0A0A6YCM1"/>
<dbReference type="Pfam" id="PF14518">
    <property type="entry name" value="Haem_oxygenas_2"/>
    <property type="match status" value="1"/>
</dbReference>
<dbReference type="SUPFAM" id="SSF48613">
    <property type="entry name" value="Heme oxygenase-like"/>
    <property type="match status" value="1"/>
</dbReference>
<sequence length="353" mass="37359">MRQPQPRGPLGEDLLAVLREEPGTPGAEARAGALPAAARAAVSRADGVLADDDVQLSLFVLHALHYQGVDGVDDRWESDPELLRAREVLSGALEVELRAELPADTVPGTPQAVADALFAIAADDDGPSLARHLSGRADAEQAREFLQLKSVYQLMEGDPHTWGIPRLSGRAKAGLIEIQVDEYGGGDAARMHSALFAAGMREAGLDDSYGSAVDRVPAEWLAGVNTVTMFGLHRRLRGAVVGHLAMYEMTSSVPSKFLARGFHRLGLPAAAAFYDEHVEADAAHEQIAARDMAGGLVVDEPAVAADVFFGARCVLHLDALAAGHALARWEAGESALRPAAAEPSRRGAAELVR</sequence>
<organism evidence="1 2">
    <name type="scientific">Kocuria rosea subsp. polaris</name>
    <dbReference type="NCBI Taxonomy" id="136273"/>
    <lineage>
        <taxon>Bacteria</taxon>
        <taxon>Bacillati</taxon>
        <taxon>Actinomycetota</taxon>
        <taxon>Actinomycetes</taxon>
        <taxon>Micrococcales</taxon>
        <taxon>Micrococcaceae</taxon>
        <taxon>Kocuria</taxon>
    </lineage>
</organism>
<protein>
    <recommendedName>
        <fullName evidence="3">Iron-containing redox enzyme family protein</fullName>
    </recommendedName>
</protein>
<accession>A0A0A6YCM1</accession>
<dbReference type="InterPro" id="IPR016084">
    <property type="entry name" value="Haem_Oase-like_multi-hlx"/>
</dbReference>
<evidence type="ECO:0008006" key="3">
    <source>
        <dbReference type="Google" id="ProtNLM"/>
    </source>
</evidence>
<reference evidence="1 2" key="1">
    <citation type="journal article" date="2003" name="Int. J. Syst. Evol. Microbiol.">
        <title>Kocuria polaris sp. nov., an orange-pigmented psychrophilic bacterium isolated from an Antarctic cyanobacterial mat sample.</title>
        <authorList>
            <person name="Reddy G.S."/>
            <person name="Prakash J.S."/>
            <person name="Prabahar V."/>
            <person name="Matsumoto G.I."/>
            <person name="Stackebrandt E."/>
            <person name="Shivaji S."/>
        </authorList>
    </citation>
    <scope>NUCLEOTIDE SEQUENCE [LARGE SCALE GENOMIC DNA]</scope>
    <source>
        <strain evidence="1 2">CMS 76or</strain>
    </source>
</reference>
<keyword evidence="2" id="KW-1185">Reference proteome</keyword>
<proteinExistence type="predicted"/>
<evidence type="ECO:0000313" key="1">
    <source>
        <dbReference type="EMBL" id="KHD97677.1"/>
    </source>
</evidence>
<gene>
    <name evidence="1" type="ORF">GY22_08170</name>
</gene>
<dbReference type="RefSeq" id="WP_035925949.1">
    <property type="nucleotide sequence ID" value="NZ_JSUH01000006.1"/>
</dbReference>
<dbReference type="SMART" id="SM01236">
    <property type="entry name" value="Haem_oxygenase_2"/>
    <property type="match status" value="1"/>
</dbReference>
<name>A0A0A6YCM1_KOCRO</name>
<dbReference type="Gene3D" id="1.20.910.10">
    <property type="entry name" value="Heme oxygenase-like"/>
    <property type="match status" value="1"/>
</dbReference>